<gene>
    <name evidence="9" type="ORF">AA106556_1220</name>
</gene>
<evidence type="ECO:0000256" key="1">
    <source>
        <dbReference type="ARBA" id="ARBA00004651"/>
    </source>
</evidence>
<name>A0ABQ0QJ69_9PROT</name>
<comment type="caution">
    <text evidence="9">The sequence shown here is derived from an EMBL/GenBank/DDBJ whole genome shotgun (WGS) entry which is preliminary data.</text>
</comment>
<feature type="transmembrane region" description="Helical" evidence="7">
    <location>
        <begin position="45"/>
        <end position="78"/>
    </location>
</feature>
<reference evidence="9" key="1">
    <citation type="submission" date="2013-04" db="EMBL/GenBank/DDBJ databases">
        <title>The genome sequencing project of 58 acetic acid bacteria.</title>
        <authorList>
            <person name="Okamoto-Kainuma A."/>
            <person name="Ishikawa M."/>
            <person name="Umino S."/>
            <person name="Koizumi Y."/>
            <person name="Shiwa Y."/>
            <person name="Yoshikawa H."/>
            <person name="Matsutani M."/>
            <person name="Matsushita K."/>
        </authorList>
    </citation>
    <scope>NUCLEOTIDE SEQUENCE</scope>
    <source>
        <strain evidence="9">NBRC 106556</strain>
    </source>
</reference>
<comment type="subcellular location">
    <subcellularLocation>
        <location evidence="1">Cell membrane</location>
        <topology evidence="1">Multi-pass membrane protein</topology>
    </subcellularLocation>
</comment>
<evidence type="ECO:0000256" key="6">
    <source>
        <dbReference type="ARBA" id="ARBA00043993"/>
    </source>
</evidence>
<dbReference type="Proteomes" id="UP001062443">
    <property type="component" value="Unassembled WGS sequence"/>
</dbReference>
<keyword evidence="3 7" id="KW-0812">Transmembrane</keyword>
<evidence type="ECO:0000256" key="4">
    <source>
        <dbReference type="ARBA" id="ARBA00022989"/>
    </source>
</evidence>
<feature type="transmembrane region" description="Helical" evidence="7">
    <location>
        <begin position="192"/>
        <end position="214"/>
    </location>
</feature>
<feature type="transmembrane region" description="Helical" evidence="7">
    <location>
        <begin position="457"/>
        <end position="475"/>
    </location>
</feature>
<dbReference type="RefSeq" id="WP_068171697.1">
    <property type="nucleotide sequence ID" value="NZ_BAQB01000017.1"/>
</dbReference>
<feature type="transmembrane region" description="Helical" evidence="7">
    <location>
        <begin position="90"/>
        <end position="111"/>
    </location>
</feature>
<evidence type="ECO:0000313" key="9">
    <source>
        <dbReference type="EMBL" id="GBR46759.1"/>
    </source>
</evidence>
<dbReference type="EMBL" id="BAQB01000017">
    <property type="protein sequence ID" value="GBR46759.1"/>
    <property type="molecule type" value="Genomic_DNA"/>
</dbReference>
<evidence type="ECO:0000313" key="10">
    <source>
        <dbReference type="Proteomes" id="UP001062443"/>
    </source>
</evidence>
<keyword evidence="4 7" id="KW-1133">Transmembrane helix</keyword>
<sequence length="737" mass="80320">MSWTALKRPNDHRFAPPLIDEGDPPNGLRALWAEMASVPGRWRNTLLLTAQVIVMLVIGEVFRIPQLAVMVFICFFLSGNDTASTIKSAVMGGGVILLGTGLTIIFLMFTLSEPGLRLPFMLLLTLGAGFFAQAMTLGPFVNILLFWTVYMMLNADTLQTVGYGIGAFVGNTTESILPDADFLPPEEALLHLMLWTGGIFVIALVAMVAANRIAGHDPIIMLRKGLVDRLCAVANLFEMDCLSEAPEARKVYALAEQGTVGLRRFHDLAAQLHPELPRHRAGLAMIRSMTRLVMIAAAWTRLEGDGGSGLLKASGRMAQRCAAVLLKRPGAQDALEADTTHLEALADKMKGDAARYPLGVELARTLTVIRALLLKPDAQAHGFVYDITAQTQGWFKPDAFRNPGYVQAAIKLALSVVICYGITRFTQWPSISTCVVTCFLVSQGTVGDTVHKMTLRLVGALVGAALGIGTILWVMPYLTDITDLILVVLPVTLLAGWVKSGSERIAYAGVQTSMAYFLTVLQGYGPTLDMATARDRVVGIFIGNVVVYVISTSLWPVSVASIARKHVVSALHVLGDLAVYRRHDRYALVEVGQERLREAFGRAIAAVRSSVINEPLEAARVNTRRGHRKVDARIVTEIQMLAIPVAIIADAHQEPSEDVGAHTEAMKTWLEHFGRWVLNGQDGESLRDALPVPPELPHDPERGFWFAVLDERIRAILDELLPATAPQGEHHHTVLSA</sequence>
<organism evidence="9 10">
    <name type="scientific">Neokomagataea tanensis NBRC 106556</name>
    <dbReference type="NCBI Taxonomy" id="1223519"/>
    <lineage>
        <taxon>Bacteria</taxon>
        <taxon>Pseudomonadati</taxon>
        <taxon>Pseudomonadota</taxon>
        <taxon>Alphaproteobacteria</taxon>
        <taxon>Acetobacterales</taxon>
        <taxon>Acetobacteraceae</taxon>
        <taxon>Neokomagataea</taxon>
    </lineage>
</organism>
<feature type="domain" description="Integral membrane bound transporter" evidence="8">
    <location>
        <begin position="418"/>
        <end position="549"/>
    </location>
</feature>
<dbReference type="PANTHER" id="PTHR30509">
    <property type="entry name" value="P-HYDROXYBENZOIC ACID EFFLUX PUMP SUBUNIT-RELATED"/>
    <property type="match status" value="1"/>
</dbReference>
<accession>A0ABQ0QJ69</accession>
<proteinExistence type="inferred from homology"/>
<evidence type="ECO:0000256" key="7">
    <source>
        <dbReference type="SAM" id="Phobius"/>
    </source>
</evidence>
<comment type="similarity">
    <text evidence="6">Belongs to the YccS/YhfK family.</text>
</comment>
<evidence type="ECO:0000256" key="3">
    <source>
        <dbReference type="ARBA" id="ARBA00022692"/>
    </source>
</evidence>
<feature type="transmembrane region" description="Helical" evidence="7">
    <location>
        <begin position="123"/>
        <end position="150"/>
    </location>
</feature>
<dbReference type="PANTHER" id="PTHR30509:SF9">
    <property type="entry name" value="MULTIDRUG RESISTANCE PROTEIN MDTO"/>
    <property type="match status" value="1"/>
</dbReference>
<feature type="transmembrane region" description="Helical" evidence="7">
    <location>
        <begin position="537"/>
        <end position="557"/>
    </location>
</feature>
<keyword evidence="2" id="KW-1003">Cell membrane</keyword>
<evidence type="ECO:0000256" key="5">
    <source>
        <dbReference type="ARBA" id="ARBA00023136"/>
    </source>
</evidence>
<evidence type="ECO:0000259" key="8">
    <source>
        <dbReference type="Pfam" id="PF13515"/>
    </source>
</evidence>
<evidence type="ECO:0000256" key="2">
    <source>
        <dbReference type="ARBA" id="ARBA00022475"/>
    </source>
</evidence>
<feature type="transmembrane region" description="Helical" evidence="7">
    <location>
        <begin position="505"/>
        <end position="525"/>
    </location>
</feature>
<feature type="transmembrane region" description="Helical" evidence="7">
    <location>
        <begin position="481"/>
        <end position="498"/>
    </location>
</feature>
<dbReference type="Pfam" id="PF13515">
    <property type="entry name" value="FUSC_2"/>
    <property type="match status" value="1"/>
</dbReference>
<protein>
    <submittedName>
        <fullName evidence="9">Fusaric acid resistance protein</fullName>
    </submittedName>
</protein>
<keyword evidence="5 7" id="KW-0472">Membrane</keyword>
<dbReference type="InterPro" id="IPR049453">
    <property type="entry name" value="Memb_transporter_dom"/>
</dbReference>
<keyword evidence="10" id="KW-1185">Reference proteome</keyword>